<keyword evidence="2" id="KW-0378">Hydrolase</keyword>
<organism evidence="2 3">
    <name type="scientific">Lophium mytilinum</name>
    <dbReference type="NCBI Taxonomy" id="390894"/>
    <lineage>
        <taxon>Eukaryota</taxon>
        <taxon>Fungi</taxon>
        <taxon>Dikarya</taxon>
        <taxon>Ascomycota</taxon>
        <taxon>Pezizomycotina</taxon>
        <taxon>Dothideomycetes</taxon>
        <taxon>Pleosporomycetidae</taxon>
        <taxon>Mytilinidiales</taxon>
        <taxon>Mytilinidiaceae</taxon>
        <taxon>Lophium</taxon>
    </lineage>
</organism>
<dbReference type="EMBL" id="MU004195">
    <property type="protein sequence ID" value="KAF2491809.1"/>
    <property type="molecule type" value="Genomic_DNA"/>
</dbReference>
<gene>
    <name evidence="2" type="ORF">BU16DRAFT_129112</name>
</gene>
<protein>
    <submittedName>
        <fullName evidence="2">P-loop containing nucleoside triphosphate hydrolase protein</fullName>
    </submittedName>
</protein>
<evidence type="ECO:0000313" key="2">
    <source>
        <dbReference type="EMBL" id="KAF2491809.1"/>
    </source>
</evidence>
<dbReference type="Proteomes" id="UP000799750">
    <property type="component" value="Unassembled WGS sequence"/>
</dbReference>
<accession>A0A6A6QI87</accession>
<feature type="region of interest" description="Disordered" evidence="1">
    <location>
        <begin position="118"/>
        <end position="141"/>
    </location>
</feature>
<name>A0A6A6QI87_9PEZI</name>
<dbReference type="AlphaFoldDB" id="A0A6A6QI87"/>
<sequence>MEATYRDLAATIQSRAAQSKKRRFLVAIAGAPGSGKTTIATETIRIINQTAAATSPSSTPTAIAVSMDGFHLSRSTLDALPNKEEAYIRRGAPWTFDVDALLAFVHNLRVWADRYPKTSTATPESTSTSTSTSESAPLAAESSPEAPLLVPSFDHAAKDPVVDGVTIPPSAEIVVLEGNYLLLNQDKWRDIAPLVDLRVFVDVDLDVARARVARRHVAAGIEKTLEDGFRRVDANDYINGIATRDSLVEWVDVRVRSVEE</sequence>
<keyword evidence="3" id="KW-1185">Reference proteome</keyword>
<dbReference type="GO" id="GO:0016787">
    <property type="term" value="F:hydrolase activity"/>
    <property type="evidence" value="ECO:0007669"/>
    <property type="project" value="UniProtKB-KW"/>
</dbReference>
<proteinExistence type="predicted"/>
<reference evidence="2" key="1">
    <citation type="journal article" date="2020" name="Stud. Mycol.">
        <title>101 Dothideomycetes genomes: a test case for predicting lifestyles and emergence of pathogens.</title>
        <authorList>
            <person name="Haridas S."/>
            <person name="Albert R."/>
            <person name="Binder M."/>
            <person name="Bloem J."/>
            <person name="Labutti K."/>
            <person name="Salamov A."/>
            <person name="Andreopoulos B."/>
            <person name="Baker S."/>
            <person name="Barry K."/>
            <person name="Bills G."/>
            <person name="Bluhm B."/>
            <person name="Cannon C."/>
            <person name="Castanera R."/>
            <person name="Culley D."/>
            <person name="Daum C."/>
            <person name="Ezra D."/>
            <person name="Gonzalez J."/>
            <person name="Henrissat B."/>
            <person name="Kuo A."/>
            <person name="Liang C."/>
            <person name="Lipzen A."/>
            <person name="Lutzoni F."/>
            <person name="Magnuson J."/>
            <person name="Mondo S."/>
            <person name="Nolan M."/>
            <person name="Ohm R."/>
            <person name="Pangilinan J."/>
            <person name="Park H.-J."/>
            <person name="Ramirez L."/>
            <person name="Alfaro M."/>
            <person name="Sun H."/>
            <person name="Tritt A."/>
            <person name="Yoshinaga Y."/>
            <person name="Zwiers L.-H."/>
            <person name="Turgeon B."/>
            <person name="Goodwin S."/>
            <person name="Spatafora J."/>
            <person name="Crous P."/>
            <person name="Grigoriev I."/>
        </authorList>
    </citation>
    <scope>NUCLEOTIDE SEQUENCE</scope>
    <source>
        <strain evidence="2">CBS 269.34</strain>
    </source>
</reference>
<evidence type="ECO:0000313" key="3">
    <source>
        <dbReference type="Proteomes" id="UP000799750"/>
    </source>
</evidence>
<dbReference type="Gene3D" id="3.40.50.300">
    <property type="entry name" value="P-loop containing nucleotide triphosphate hydrolases"/>
    <property type="match status" value="1"/>
</dbReference>
<dbReference type="InterPro" id="IPR027417">
    <property type="entry name" value="P-loop_NTPase"/>
</dbReference>
<dbReference type="PANTHER" id="PTHR10285">
    <property type="entry name" value="URIDINE KINASE"/>
    <property type="match status" value="1"/>
</dbReference>
<evidence type="ECO:0000256" key="1">
    <source>
        <dbReference type="SAM" id="MobiDB-lite"/>
    </source>
</evidence>
<dbReference type="SUPFAM" id="SSF52540">
    <property type="entry name" value="P-loop containing nucleoside triphosphate hydrolases"/>
    <property type="match status" value="1"/>
</dbReference>
<dbReference type="OrthoDB" id="6362633at2759"/>